<dbReference type="InterPro" id="IPR017852">
    <property type="entry name" value="GPI_EtnP_transferase_1_C"/>
</dbReference>
<dbReference type="CDD" id="cd16020">
    <property type="entry name" value="GPI_EPT_1"/>
    <property type="match status" value="1"/>
</dbReference>
<evidence type="ECO:0000256" key="8">
    <source>
        <dbReference type="ARBA" id="ARBA00022824"/>
    </source>
</evidence>
<proteinExistence type="inferred from homology"/>
<dbReference type="Pfam" id="PF01663">
    <property type="entry name" value="Phosphodiest"/>
    <property type="match status" value="1"/>
</dbReference>
<comment type="subcellular location">
    <subcellularLocation>
        <location evidence="1 12">Endoplasmic reticulum membrane</location>
        <topology evidence="1 12">Multi-pass membrane protein</topology>
    </subcellularLocation>
</comment>
<feature type="transmembrane region" description="Helical" evidence="12">
    <location>
        <begin position="630"/>
        <end position="648"/>
    </location>
</feature>
<evidence type="ECO:0000256" key="4">
    <source>
        <dbReference type="ARBA" id="ARBA00020831"/>
    </source>
</evidence>
<dbReference type="InterPro" id="IPR002591">
    <property type="entry name" value="Phosphodiest/P_Trfase"/>
</dbReference>
<keyword evidence="5 12" id="KW-0337">GPI-anchor biosynthesis</keyword>
<dbReference type="Gene3D" id="3.40.720.10">
    <property type="entry name" value="Alkaline Phosphatase, subunit A"/>
    <property type="match status" value="2"/>
</dbReference>
<dbReference type="PANTHER" id="PTHR12250">
    <property type="entry name" value="PHOSPHATIDYLINOSITOL GLYCAN, CLASS N"/>
    <property type="match status" value="1"/>
</dbReference>
<accession>A0A8W8JQU6</accession>
<dbReference type="FunFam" id="3.40.720.10:FF:000015">
    <property type="entry name" value="GPI ethanolamine phosphate transferase 1"/>
    <property type="match status" value="1"/>
</dbReference>
<evidence type="ECO:0000256" key="9">
    <source>
        <dbReference type="ARBA" id="ARBA00022989"/>
    </source>
</evidence>
<keyword evidence="9 12" id="KW-1133">Transmembrane helix</keyword>
<dbReference type="PANTHER" id="PTHR12250:SF0">
    <property type="entry name" value="GPI ETHANOLAMINE PHOSPHATE TRANSFERASE 1"/>
    <property type="match status" value="1"/>
</dbReference>
<keyword evidence="15" id="KW-1185">Reference proteome</keyword>
<feature type="transmembrane region" description="Helical" evidence="12">
    <location>
        <begin position="789"/>
        <end position="809"/>
    </location>
</feature>
<sequence>RLLTNMKTWQLIIFGVTVHLIFFYSIFDIYFTTPLVHGMTPYVSNPNPPAKRLVLFVTDGLRADKFFEPLPNGKPTAPYLRSIIENRGVWGVSHTRVPTESRPGHVAIIAGFYEDVSAVAKGWKENPVEFDSVFNESSYTWSWGSPDILPMFAKGASGDHVFMDYYPSENEDFAAADSSKLDTWVFDKVKKFLMEAEKDQALMKKLSKDKVVFFLHLLGLDTNGHSHKPFSLEYLNNIATVDDGIQEVVGLLEEFYHHDNRTAYIVTADHGMTDWGSHGAGHPSETLTPLVAWGAGIRHPRGAEHNTQTYEDGFAEKWKLDKLQRSDVQQADMSPLMAALLGIPYPVNSVGALPLEILDIPLQDQTEAMFSNAQQILAQFKVKMELKKKTTLSQTFRPFLELTEDKQVLHVRKIKNLIKDGLFEDAIKESQQLMALAFRGLGYYQNYDRFLLGLSVTAGFVGWIFYILTLILRDHVGLSYKRTFFDELNSPFLLSKKFIQGLAVTVAVVIILLLLVQSLPWTYFMYCLVPVLLWKLVLESWPIYVTAAQRLWDSSRSPVIGTTLFCLLILEAVVAGFFYREIFSIGFVALGVWPLLAYRTRSRNQYVWLVTCLLLSMFPLLPVVGRQSNYNVVLLAGILAFIVGCVIDRRYLMNVKGAKIRCAQLTVLLAAIYNLWSVSSSIRRKEGLPVLNQILSWSILVTSSLFPLLSPTQVLPRLFSIVFAFFPVYLLLSLLQEGLFIICFCVVLFSWIQMEKEVHIAKEKNLLTADFSSSLSGERHLVAEDIRRSVFYIFFILVAFYSTGNIASINSFEPAAVYCFLTVFSPFVMGGLLMLKNILPLVLVACSFQTVQILTHIPTRALFLIVMIMSDIMALNFFFLVRDYGSWLEIGTSISHYVIVMCMNIFLMVLFGVSHLLTSVQIRLSKS</sequence>
<feature type="domain" description="GPI ethanolamine phosphate transferase 1 C-terminal" evidence="13">
    <location>
        <begin position="440"/>
        <end position="886"/>
    </location>
</feature>
<evidence type="ECO:0000256" key="11">
    <source>
        <dbReference type="ARBA" id="ARBA00023180"/>
    </source>
</evidence>
<dbReference type="GO" id="GO:0005789">
    <property type="term" value="C:endoplasmic reticulum membrane"/>
    <property type="evidence" value="ECO:0007669"/>
    <property type="project" value="UniProtKB-SubCell"/>
</dbReference>
<dbReference type="GO" id="GO:0051377">
    <property type="term" value="F:mannose-ethanolamine phosphotransferase activity"/>
    <property type="evidence" value="ECO:0007669"/>
    <property type="project" value="UniProtKB-UniRule"/>
</dbReference>
<reference evidence="14" key="1">
    <citation type="submission" date="2022-08" db="UniProtKB">
        <authorList>
            <consortium name="EnsemblMetazoa"/>
        </authorList>
    </citation>
    <scope>IDENTIFICATION</scope>
    <source>
        <strain evidence="14">05x7-T-G4-1.051#20</strain>
    </source>
</reference>
<evidence type="ECO:0000256" key="10">
    <source>
        <dbReference type="ARBA" id="ARBA00023136"/>
    </source>
</evidence>
<feature type="transmembrane region" description="Helical" evidence="12">
    <location>
        <begin position="12"/>
        <end position="31"/>
    </location>
</feature>
<feature type="transmembrane region" description="Helical" evidence="12">
    <location>
        <begin position="523"/>
        <end position="545"/>
    </location>
</feature>
<evidence type="ECO:0000256" key="7">
    <source>
        <dbReference type="ARBA" id="ARBA00022692"/>
    </source>
</evidence>
<evidence type="ECO:0000256" key="6">
    <source>
        <dbReference type="ARBA" id="ARBA00022679"/>
    </source>
</evidence>
<evidence type="ECO:0000259" key="13">
    <source>
        <dbReference type="Pfam" id="PF04987"/>
    </source>
</evidence>
<dbReference type="Proteomes" id="UP000005408">
    <property type="component" value="Unassembled WGS sequence"/>
</dbReference>
<keyword evidence="6 12" id="KW-0808">Transferase</keyword>
<evidence type="ECO:0000256" key="3">
    <source>
        <dbReference type="ARBA" id="ARBA00008400"/>
    </source>
</evidence>
<evidence type="ECO:0000256" key="1">
    <source>
        <dbReference type="ARBA" id="ARBA00004477"/>
    </source>
</evidence>
<dbReference type="EnsemblMetazoa" id="G20633.1">
    <property type="protein sequence ID" value="G20633.1:cds"/>
    <property type="gene ID" value="G20633"/>
</dbReference>
<dbReference type="Pfam" id="PF04987">
    <property type="entry name" value="PigN"/>
    <property type="match status" value="1"/>
</dbReference>
<feature type="transmembrane region" description="Helical" evidence="12">
    <location>
        <begin position="450"/>
        <end position="472"/>
    </location>
</feature>
<keyword evidence="8 12" id="KW-0256">Endoplasmic reticulum</keyword>
<dbReference type="EC" id="2.-.-.-" evidence="12"/>
<keyword evidence="11" id="KW-0325">Glycoprotein</keyword>
<evidence type="ECO:0000256" key="5">
    <source>
        <dbReference type="ARBA" id="ARBA00022502"/>
    </source>
</evidence>
<dbReference type="SUPFAM" id="SSF53649">
    <property type="entry name" value="Alkaline phosphatase-like"/>
    <property type="match status" value="1"/>
</dbReference>
<comment type="similarity">
    <text evidence="3 12">Belongs to the PIGG/PIGN/PIGO family. PIGN subfamily.</text>
</comment>
<name>A0A8W8JQU6_MAGGI</name>
<feature type="transmembrane region" description="Helical" evidence="12">
    <location>
        <begin position="894"/>
        <end position="917"/>
    </location>
</feature>
<keyword evidence="7 12" id="KW-0812">Transmembrane</keyword>
<feature type="transmembrane region" description="Helical" evidence="12">
    <location>
        <begin position="498"/>
        <end position="517"/>
    </location>
</feature>
<evidence type="ECO:0000256" key="12">
    <source>
        <dbReference type="RuleBase" id="RU367138"/>
    </source>
</evidence>
<organism evidence="14 15">
    <name type="scientific">Magallana gigas</name>
    <name type="common">Pacific oyster</name>
    <name type="synonym">Crassostrea gigas</name>
    <dbReference type="NCBI Taxonomy" id="29159"/>
    <lineage>
        <taxon>Eukaryota</taxon>
        <taxon>Metazoa</taxon>
        <taxon>Spiralia</taxon>
        <taxon>Lophotrochozoa</taxon>
        <taxon>Mollusca</taxon>
        <taxon>Bivalvia</taxon>
        <taxon>Autobranchia</taxon>
        <taxon>Pteriomorphia</taxon>
        <taxon>Ostreida</taxon>
        <taxon>Ostreoidea</taxon>
        <taxon>Ostreidae</taxon>
        <taxon>Magallana</taxon>
    </lineage>
</organism>
<feature type="transmembrane region" description="Helical" evidence="12">
    <location>
        <begin position="557"/>
        <end position="576"/>
    </location>
</feature>
<dbReference type="InterPro" id="IPR007070">
    <property type="entry name" value="GPI_EtnP_transferase_1"/>
</dbReference>
<evidence type="ECO:0000256" key="2">
    <source>
        <dbReference type="ARBA" id="ARBA00004687"/>
    </source>
</evidence>
<feature type="transmembrane region" description="Helical" evidence="12">
    <location>
        <begin position="582"/>
        <end position="599"/>
    </location>
</feature>
<dbReference type="InterPro" id="IPR017850">
    <property type="entry name" value="Alkaline_phosphatase_core_sf"/>
</dbReference>
<dbReference type="GO" id="GO:0006506">
    <property type="term" value="P:GPI anchor biosynthetic process"/>
    <property type="evidence" value="ECO:0007669"/>
    <property type="project" value="UniProtKB-KW"/>
</dbReference>
<dbReference type="AlphaFoldDB" id="A0A8W8JQU6"/>
<dbReference type="InterPro" id="IPR037671">
    <property type="entry name" value="PIGN_N"/>
</dbReference>
<protein>
    <recommendedName>
        <fullName evidence="4 12">GPI ethanolamine phosphate transferase 1</fullName>
        <ecNumber evidence="12">2.-.-.-</ecNumber>
    </recommendedName>
</protein>
<comment type="pathway">
    <text evidence="2 12">Glycolipid biosynthesis; glycosylphosphatidylinositol-anchor biosynthesis.</text>
</comment>
<comment type="function">
    <text evidence="12">Ethanolamine phosphate transferase involved in glycosylphosphatidylinositol-anchor biosynthesis. Transfers ethanolamine phosphate to the first alpha-1,4-linked mannose of the glycosylphosphatidylinositol precursor of GPI-anchor.</text>
</comment>
<keyword evidence="10 12" id="KW-0472">Membrane</keyword>
<feature type="transmembrane region" description="Helical" evidence="12">
    <location>
        <begin position="861"/>
        <end position="882"/>
    </location>
</feature>
<feature type="transmembrane region" description="Helical" evidence="12">
    <location>
        <begin position="690"/>
        <end position="709"/>
    </location>
</feature>
<evidence type="ECO:0000313" key="14">
    <source>
        <dbReference type="EnsemblMetazoa" id="G20633.1:cds"/>
    </source>
</evidence>
<feature type="transmembrane region" description="Helical" evidence="12">
    <location>
        <begin position="738"/>
        <end position="754"/>
    </location>
</feature>
<feature type="transmembrane region" description="Helical" evidence="12">
    <location>
        <begin position="606"/>
        <end position="624"/>
    </location>
</feature>
<evidence type="ECO:0000313" key="15">
    <source>
        <dbReference type="Proteomes" id="UP000005408"/>
    </source>
</evidence>